<protein>
    <submittedName>
        <fullName evidence="6">Uncharacterized protein</fullName>
    </submittedName>
</protein>
<gene>
    <name evidence="6" type="ORF">HRbin22_01526</name>
</gene>
<reference evidence="7" key="1">
    <citation type="submission" date="2017-09" db="EMBL/GenBank/DDBJ databases">
        <title>Metaegenomics of thermophilic ammonia-oxidizing enrichment culture.</title>
        <authorList>
            <person name="Kato S."/>
            <person name="Suzuki K."/>
        </authorList>
    </citation>
    <scope>NUCLEOTIDE SEQUENCE [LARGE SCALE GENOMIC DNA]</scope>
</reference>
<comment type="caution">
    <text evidence="6">The sequence shown here is derived from an EMBL/GenBank/DDBJ whole genome shotgun (WGS) entry which is preliminary data.</text>
</comment>
<dbReference type="InterPro" id="IPR038266">
    <property type="entry name" value="NapC/NirT_cytc_sf"/>
</dbReference>
<dbReference type="GO" id="GO:0046872">
    <property type="term" value="F:metal ion binding"/>
    <property type="evidence" value="ECO:0007669"/>
    <property type="project" value="UniProtKB-KW"/>
</dbReference>
<dbReference type="InterPro" id="IPR036280">
    <property type="entry name" value="Multihaem_cyt_sf"/>
</dbReference>
<evidence type="ECO:0000256" key="2">
    <source>
        <dbReference type="ARBA" id="ARBA00022617"/>
    </source>
</evidence>
<dbReference type="AlphaFoldDB" id="A0A2H5Y755"/>
<keyword evidence="2" id="KW-0349">Heme</keyword>
<sequence length="207" mass="22379">MISWKEAGLVLSGALVAALGAALWVSRAEERDPFCASCHLRPETTYVGRAMAAREGRPADLAAAHAAVGISCVGCHRGDQSLPHRAVALALGAWNTARTPFISPDTPRHPVRLVSLPEAGCRLCHIREPERGGVPRGEPNPVTVPTFENHFHTDLLRPDLRTSVGCVDCHPSHVESLEPFFTIREVVIPACERCHREVGRGPVQMGP</sequence>
<keyword evidence="1" id="KW-0813">Transport</keyword>
<evidence type="ECO:0000256" key="5">
    <source>
        <dbReference type="ARBA" id="ARBA00023004"/>
    </source>
</evidence>
<dbReference type="Gene3D" id="1.10.3820.10">
    <property type="entry name" value="Di-heme elbow motif domain"/>
    <property type="match status" value="1"/>
</dbReference>
<evidence type="ECO:0000256" key="3">
    <source>
        <dbReference type="ARBA" id="ARBA00022723"/>
    </source>
</evidence>
<dbReference type="SUPFAM" id="SSF48695">
    <property type="entry name" value="Multiheme cytochromes"/>
    <property type="match status" value="1"/>
</dbReference>
<proteinExistence type="predicted"/>
<dbReference type="EMBL" id="BEHY01000034">
    <property type="protein sequence ID" value="GBD09276.1"/>
    <property type="molecule type" value="Genomic_DNA"/>
</dbReference>
<name>A0A2H5Y755_9CHLR</name>
<evidence type="ECO:0000256" key="1">
    <source>
        <dbReference type="ARBA" id="ARBA00022448"/>
    </source>
</evidence>
<evidence type="ECO:0000256" key="4">
    <source>
        <dbReference type="ARBA" id="ARBA00022982"/>
    </source>
</evidence>
<evidence type="ECO:0000313" key="6">
    <source>
        <dbReference type="EMBL" id="GBD09276.1"/>
    </source>
</evidence>
<evidence type="ECO:0000313" key="7">
    <source>
        <dbReference type="Proteomes" id="UP000236642"/>
    </source>
</evidence>
<keyword evidence="5" id="KW-0408">Iron</keyword>
<keyword evidence="4" id="KW-0249">Electron transport</keyword>
<dbReference type="Proteomes" id="UP000236642">
    <property type="component" value="Unassembled WGS sequence"/>
</dbReference>
<keyword evidence="3" id="KW-0479">Metal-binding</keyword>
<organism evidence="6 7">
    <name type="scientific">Candidatus Thermoflexus japonica</name>
    <dbReference type="NCBI Taxonomy" id="2035417"/>
    <lineage>
        <taxon>Bacteria</taxon>
        <taxon>Bacillati</taxon>
        <taxon>Chloroflexota</taxon>
        <taxon>Thermoflexia</taxon>
        <taxon>Thermoflexales</taxon>
        <taxon>Thermoflexaceae</taxon>
        <taxon>Thermoflexus</taxon>
    </lineage>
</organism>
<accession>A0A2H5Y755</accession>